<dbReference type="PANTHER" id="PTHR33452">
    <property type="entry name" value="OXIDOREDUCTASE CATD-RELATED"/>
    <property type="match status" value="1"/>
</dbReference>
<evidence type="ECO:0000313" key="8">
    <source>
        <dbReference type="EMBL" id="BBA35164.1"/>
    </source>
</evidence>
<dbReference type="OrthoDB" id="9792760at2"/>
<gene>
    <name evidence="8" type="ORF">sS8_3221</name>
</gene>
<feature type="transmembrane region" description="Helical" evidence="7">
    <location>
        <begin position="48"/>
        <end position="69"/>
    </location>
</feature>
<keyword evidence="4 7" id="KW-0812">Transmembrane</keyword>
<dbReference type="GO" id="GO:0005886">
    <property type="term" value="C:plasma membrane"/>
    <property type="evidence" value="ECO:0007669"/>
    <property type="project" value="UniProtKB-SubCell"/>
</dbReference>
<evidence type="ECO:0000256" key="2">
    <source>
        <dbReference type="ARBA" id="ARBA00006679"/>
    </source>
</evidence>
<proteinExistence type="inferred from homology"/>
<dbReference type="Pfam" id="PF07681">
    <property type="entry name" value="DoxX"/>
    <property type="match status" value="1"/>
</dbReference>
<evidence type="ECO:0000256" key="7">
    <source>
        <dbReference type="SAM" id="Phobius"/>
    </source>
</evidence>
<accession>A0A250KUG8</accession>
<evidence type="ECO:0000313" key="9">
    <source>
        <dbReference type="Proteomes" id="UP000266313"/>
    </source>
</evidence>
<organism evidence="8 9">
    <name type="scientific">Methylocaldum marinum</name>
    <dbReference type="NCBI Taxonomy" id="1432792"/>
    <lineage>
        <taxon>Bacteria</taxon>
        <taxon>Pseudomonadati</taxon>
        <taxon>Pseudomonadota</taxon>
        <taxon>Gammaproteobacteria</taxon>
        <taxon>Methylococcales</taxon>
        <taxon>Methylococcaceae</taxon>
        <taxon>Methylocaldum</taxon>
    </lineage>
</organism>
<evidence type="ECO:0000256" key="1">
    <source>
        <dbReference type="ARBA" id="ARBA00004651"/>
    </source>
</evidence>
<dbReference type="InterPro" id="IPR051907">
    <property type="entry name" value="DoxX-like_oxidoreductase"/>
</dbReference>
<keyword evidence="9" id="KW-1185">Reference proteome</keyword>
<name>A0A250KUG8_9GAMM</name>
<reference evidence="8 9" key="1">
    <citation type="submission" date="2016-12" db="EMBL/GenBank/DDBJ databases">
        <title>Genome sequencing of Methylocaldum marinum.</title>
        <authorList>
            <person name="Takeuchi M."/>
            <person name="Kamagata Y."/>
            <person name="Hiraoka S."/>
            <person name="Oshima K."/>
            <person name="Hattori M."/>
            <person name="Iwasaki W."/>
        </authorList>
    </citation>
    <scope>NUCLEOTIDE SEQUENCE [LARGE SCALE GENOMIC DNA]</scope>
    <source>
        <strain evidence="8 9">S8</strain>
    </source>
</reference>
<dbReference type="InterPro" id="IPR032808">
    <property type="entry name" value="DoxX"/>
</dbReference>
<dbReference type="RefSeq" id="WP_119630415.1">
    <property type="nucleotide sequence ID" value="NZ_AP017928.1"/>
</dbReference>
<keyword evidence="5 7" id="KW-1133">Transmembrane helix</keyword>
<keyword evidence="3" id="KW-1003">Cell membrane</keyword>
<sequence>MKNVHTLTDGLALLARLLLGQIFLIAGLSKIGTYAAMEAYMESKGVPAVLLPLVIVLETGAGLALTVGLYARGTALVLALFALITAFIFHTPLSDQIQQILFMKNLSIAGGLLMVVAFGPGAWNLDCIWRREART</sequence>
<evidence type="ECO:0000256" key="4">
    <source>
        <dbReference type="ARBA" id="ARBA00022692"/>
    </source>
</evidence>
<dbReference type="EMBL" id="AP017928">
    <property type="protein sequence ID" value="BBA35164.1"/>
    <property type="molecule type" value="Genomic_DNA"/>
</dbReference>
<keyword evidence="6 7" id="KW-0472">Membrane</keyword>
<feature type="transmembrane region" description="Helical" evidence="7">
    <location>
        <begin position="12"/>
        <end position="36"/>
    </location>
</feature>
<dbReference type="PANTHER" id="PTHR33452:SF1">
    <property type="entry name" value="INNER MEMBRANE PROTEIN YPHA-RELATED"/>
    <property type="match status" value="1"/>
</dbReference>
<feature type="transmembrane region" description="Helical" evidence="7">
    <location>
        <begin position="75"/>
        <end position="93"/>
    </location>
</feature>
<evidence type="ECO:0000256" key="6">
    <source>
        <dbReference type="ARBA" id="ARBA00023136"/>
    </source>
</evidence>
<comment type="subcellular location">
    <subcellularLocation>
        <location evidence="1">Cell membrane</location>
        <topology evidence="1">Multi-pass membrane protein</topology>
    </subcellularLocation>
</comment>
<dbReference type="Proteomes" id="UP000266313">
    <property type="component" value="Chromosome"/>
</dbReference>
<evidence type="ECO:0000256" key="3">
    <source>
        <dbReference type="ARBA" id="ARBA00022475"/>
    </source>
</evidence>
<evidence type="ECO:0000256" key="5">
    <source>
        <dbReference type="ARBA" id="ARBA00022989"/>
    </source>
</evidence>
<dbReference type="AlphaFoldDB" id="A0A250KUG8"/>
<feature type="transmembrane region" description="Helical" evidence="7">
    <location>
        <begin position="105"/>
        <end position="123"/>
    </location>
</feature>
<dbReference type="KEGG" id="mmai:sS8_3221"/>
<comment type="similarity">
    <text evidence="2">Belongs to the DoxX family.</text>
</comment>
<protein>
    <submittedName>
        <fullName evidence="8">DoxX family protein</fullName>
    </submittedName>
</protein>